<evidence type="ECO:0000256" key="2">
    <source>
        <dbReference type="ARBA" id="ARBA00022448"/>
    </source>
</evidence>
<dbReference type="InterPro" id="IPR036259">
    <property type="entry name" value="MFS_trans_sf"/>
</dbReference>
<feature type="transmembrane region" description="Helical" evidence="7">
    <location>
        <begin position="416"/>
        <end position="437"/>
    </location>
</feature>
<feature type="transmembrane region" description="Helical" evidence="7">
    <location>
        <begin position="153"/>
        <end position="186"/>
    </location>
</feature>
<feature type="transmembrane region" description="Helical" evidence="7">
    <location>
        <begin position="231"/>
        <end position="254"/>
    </location>
</feature>
<dbReference type="GO" id="GO:0022857">
    <property type="term" value="F:transmembrane transporter activity"/>
    <property type="evidence" value="ECO:0007669"/>
    <property type="project" value="InterPro"/>
</dbReference>
<dbReference type="Pfam" id="PF07690">
    <property type="entry name" value="MFS_1"/>
    <property type="match status" value="1"/>
</dbReference>
<feature type="transmembrane region" description="Helical" evidence="7">
    <location>
        <begin position="382"/>
        <end position="404"/>
    </location>
</feature>
<evidence type="ECO:0000256" key="1">
    <source>
        <dbReference type="ARBA" id="ARBA00004141"/>
    </source>
</evidence>
<dbReference type="GO" id="GO:0016020">
    <property type="term" value="C:membrane"/>
    <property type="evidence" value="ECO:0007669"/>
    <property type="project" value="UniProtKB-SubCell"/>
</dbReference>
<feature type="region of interest" description="Disordered" evidence="6">
    <location>
        <begin position="31"/>
        <end position="52"/>
    </location>
</feature>
<keyword evidence="3 7" id="KW-0812">Transmembrane</keyword>
<evidence type="ECO:0000313" key="9">
    <source>
        <dbReference type="Proteomes" id="UP000037035"/>
    </source>
</evidence>
<proteinExistence type="predicted"/>
<feature type="transmembrane region" description="Helical" evidence="7">
    <location>
        <begin position="357"/>
        <end position="376"/>
    </location>
</feature>
<evidence type="ECO:0000313" key="8">
    <source>
        <dbReference type="EMBL" id="KNZ58155.1"/>
    </source>
</evidence>
<comment type="subcellular location">
    <subcellularLocation>
        <location evidence="1">Membrane</location>
        <topology evidence="1">Multi-pass membrane protein</topology>
    </subcellularLocation>
</comment>
<keyword evidence="4 7" id="KW-1133">Transmembrane helix</keyword>
<evidence type="ECO:0000256" key="7">
    <source>
        <dbReference type="SAM" id="Phobius"/>
    </source>
</evidence>
<name>A0A0L6VDG6_9BASI</name>
<dbReference type="Gene3D" id="1.20.1250.20">
    <property type="entry name" value="MFS general substrate transporter like domains"/>
    <property type="match status" value="2"/>
</dbReference>
<reference evidence="8 9" key="1">
    <citation type="submission" date="2015-08" db="EMBL/GenBank/DDBJ databases">
        <title>Next Generation Sequencing and Analysis of the Genome of Puccinia sorghi L Schw, the Causal Agent of Maize Common Rust.</title>
        <authorList>
            <person name="Rochi L."/>
            <person name="Burguener G."/>
            <person name="Darino M."/>
            <person name="Turjanski A."/>
            <person name="Kreff E."/>
            <person name="Dieguez M.J."/>
            <person name="Sacco F."/>
        </authorList>
    </citation>
    <scope>NUCLEOTIDE SEQUENCE [LARGE SCALE GENOMIC DNA]</scope>
    <source>
        <strain evidence="8 9">RO10H11247</strain>
    </source>
</reference>
<feature type="transmembrane region" description="Helical" evidence="7">
    <location>
        <begin position="309"/>
        <end position="327"/>
    </location>
</feature>
<sequence>MTSRANFLHALKEKLGGKLMRMDMNAARAETKKQGVLASKESPPACHRSMSGGNKSQLAFGDFFVREHRSPSNPNGFIKAERQSKYTSGTFSEGFLREAELVFCTKLLKSAVWKLDLRIIPIMALFYFLSELARSSLSLQSSLNTNDSQYTVALIVTFIYSGLLAARFFAGLVNGGLFPGFLIYLSSFYTRAQLQWRIALFFSAGCLASGLAGSISYAIARLDGALGLAGWAWVFLIVGTVTIVGGNLGFFLFVSSPDEAPFLTLDEKRAVLERLHSDLSPVMAGSLLDADPFRSSGFQICQAFRSPHVGLSCLAFFFAGTNITSLTYIQSNIPPYGLAILTVLLSSYLSERYSSRAMTSVVSGGVTAIGYSLLYISGDSGLNYAALFLVVIGTYTLFPCLAAWMSHNSQPYARKATCLALGIISANLGGVISTLLFPHPDESNCGTGIMVNIVCAMLVIVTCLVNLGYLTYNQTLKIHRREALLQQYVPDDFSVEPSVQELLYLNGWEYLGDRHPDFFYSF</sequence>
<dbReference type="Proteomes" id="UP000037035">
    <property type="component" value="Unassembled WGS sequence"/>
</dbReference>
<dbReference type="AlphaFoldDB" id="A0A0L6VDG6"/>
<feature type="transmembrane region" description="Helical" evidence="7">
    <location>
        <begin position="198"/>
        <end position="219"/>
    </location>
</feature>
<dbReference type="OrthoDB" id="2504604at2759"/>
<dbReference type="SUPFAM" id="SSF103473">
    <property type="entry name" value="MFS general substrate transporter"/>
    <property type="match status" value="1"/>
</dbReference>
<keyword evidence="9" id="KW-1185">Reference proteome</keyword>
<keyword evidence="2" id="KW-0813">Transport</keyword>
<dbReference type="STRING" id="27349.A0A0L6VDG6"/>
<feature type="transmembrane region" description="Helical" evidence="7">
    <location>
        <begin position="449"/>
        <end position="472"/>
    </location>
</feature>
<evidence type="ECO:0000256" key="5">
    <source>
        <dbReference type="ARBA" id="ARBA00023136"/>
    </source>
</evidence>
<dbReference type="EMBL" id="LAVV01006823">
    <property type="protein sequence ID" value="KNZ58155.1"/>
    <property type="molecule type" value="Genomic_DNA"/>
</dbReference>
<evidence type="ECO:0000256" key="3">
    <source>
        <dbReference type="ARBA" id="ARBA00022692"/>
    </source>
</evidence>
<evidence type="ECO:0000256" key="4">
    <source>
        <dbReference type="ARBA" id="ARBA00022989"/>
    </source>
</evidence>
<organism evidence="8 9">
    <name type="scientific">Puccinia sorghi</name>
    <dbReference type="NCBI Taxonomy" id="27349"/>
    <lineage>
        <taxon>Eukaryota</taxon>
        <taxon>Fungi</taxon>
        <taxon>Dikarya</taxon>
        <taxon>Basidiomycota</taxon>
        <taxon>Pucciniomycotina</taxon>
        <taxon>Pucciniomycetes</taxon>
        <taxon>Pucciniales</taxon>
        <taxon>Pucciniaceae</taxon>
        <taxon>Puccinia</taxon>
    </lineage>
</organism>
<evidence type="ECO:0000256" key="6">
    <source>
        <dbReference type="SAM" id="MobiDB-lite"/>
    </source>
</evidence>
<feature type="transmembrane region" description="Helical" evidence="7">
    <location>
        <begin position="333"/>
        <end position="350"/>
    </location>
</feature>
<dbReference type="PANTHER" id="PTHR43791">
    <property type="entry name" value="PERMEASE-RELATED"/>
    <property type="match status" value="1"/>
</dbReference>
<evidence type="ECO:0008006" key="10">
    <source>
        <dbReference type="Google" id="ProtNLM"/>
    </source>
</evidence>
<dbReference type="PANTHER" id="PTHR43791:SF85">
    <property type="entry name" value="TRANSPORTER, PUTATIVE (AFU_ORTHOLOGUE AFUA_6G00710)-RELATED"/>
    <property type="match status" value="1"/>
</dbReference>
<comment type="caution">
    <text evidence="8">The sequence shown here is derived from an EMBL/GenBank/DDBJ whole genome shotgun (WGS) entry which is preliminary data.</text>
</comment>
<keyword evidence="5 7" id="KW-0472">Membrane</keyword>
<accession>A0A0L6VDG6</accession>
<dbReference type="InterPro" id="IPR011701">
    <property type="entry name" value="MFS"/>
</dbReference>
<protein>
    <recommendedName>
        <fullName evidence="10">Major facilitator superfamily (MFS) profile domain-containing protein</fullName>
    </recommendedName>
</protein>
<dbReference type="VEuPathDB" id="FungiDB:VP01_1988g6"/>
<gene>
    <name evidence="8" type="ORF">VP01_1988g6</name>
</gene>